<reference evidence="2 3" key="1">
    <citation type="submission" date="2018-06" db="EMBL/GenBank/DDBJ databases">
        <title>Genomic Encyclopedia of Type Strains, Phase IV (KMG-IV): sequencing the most valuable type-strain genomes for metagenomic binning, comparative biology and taxonomic classification.</title>
        <authorList>
            <person name="Goeker M."/>
        </authorList>
    </citation>
    <scope>NUCLEOTIDE SEQUENCE [LARGE SCALE GENOMIC DNA]</scope>
    <source>
        <strain evidence="2 3">DSM 24875</strain>
    </source>
</reference>
<keyword evidence="3" id="KW-1185">Reference proteome</keyword>
<comment type="caution">
    <text evidence="2">The sequence shown here is derived from an EMBL/GenBank/DDBJ whole genome shotgun (WGS) entry which is preliminary data.</text>
</comment>
<dbReference type="NCBIfam" id="TIGR02595">
    <property type="entry name" value="PEP_CTERM"/>
    <property type="match status" value="1"/>
</dbReference>
<evidence type="ECO:0000259" key="1">
    <source>
        <dbReference type="Pfam" id="PF07589"/>
    </source>
</evidence>
<gene>
    <name evidence="2" type="ORF">DFR50_1872</name>
</gene>
<name>A0A366EBD7_9HYPH</name>
<dbReference type="Pfam" id="PF07589">
    <property type="entry name" value="PEP-CTERM"/>
    <property type="match status" value="1"/>
</dbReference>
<dbReference type="InterPro" id="IPR013424">
    <property type="entry name" value="Ice-binding_C"/>
</dbReference>
<evidence type="ECO:0000313" key="3">
    <source>
        <dbReference type="Proteomes" id="UP000253529"/>
    </source>
</evidence>
<dbReference type="EMBL" id="QNRK01000087">
    <property type="protein sequence ID" value="RBO99686.1"/>
    <property type="molecule type" value="Genomic_DNA"/>
</dbReference>
<sequence length="365" mass="35528">SLTLTQTAIGGAGGASGNNGGAGGAASSTLTVRGASASSLAVSTVAAGGAGGGGETAGGAGGNASARSDATLIGAGRVSSTATATAGSDGGQVLLPIGSGASSAQSAAANAEGSVTAAARAGASAGRGAVGAETETAVGAGTWALAPIASGQAISDANLTPGGPTIGGGAISGSSQCCERFGLERTLADEAEFSFIAAARERLSLTLLDNDSAGTGFDRISLKVAVDGRVAVVETFTSLSVAEAFFSHRALDLGVAGPGDHRVDVSYAITTGGFSLDGFGFAYSVQDGAVPEPATWAMMLLGLAGLSYAGHMKSKDRRLDRLAFPCGVSALSRSLDKETRLFLSEPSDVAFADPSLPKEQLYAVI</sequence>
<proteinExistence type="predicted"/>
<organism evidence="2 3">
    <name type="scientific">Roseiarcus fermentans</name>
    <dbReference type="NCBI Taxonomy" id="1473586"/>
    <lineage>
        <taxon>Bacteria</taxon>
        <taxon>Pseudomonadati</taxon>
        <taxon>Pseudomonadota</taxon>
        <taxon>Alphaproteobacteria</taxon>
        <taxon>Hyphomicrobiales</taxon>
        <taxon>Roseiarcaceae</taxon>
        <taxon>Roseiarcus</taxon>
    </lineage>
</organism>
<dbReference type="OrthoDB" id="8229827at2"/>
<accession>A0A366EBD7</accession>
<evidence type="ECO:0000313" key="2">
    <source>
        <dbReference type="EMBL" id="RBO99686.1"/>
    </source>
</evidence>
<protein>
    <submittedName>
        <fullName evidence="2">Putative secreted protein with PEP-CTERM sorting signal</fullName>
    </submittedName>
</protein>
<feature type="non-terminal residue" evidence="2">
    <location>
        <position position="1"/>
    </location>
</feature>
<dbReference type="RefSeq" id="WP_113894230.1">
    <property type="nucleotide sequence ID" value="NZ_QNRK01000087.1"/>
</dbReference>
<feature type="domain" description="Ice-binding protein C-terminal" evidence="1">
    <location>
        <begin position="289"/>
        <end position="309"/>
    </location>
</feature>
<dbReference type="AlphaFoldDB" id="A0A366EBD7"/>
<dbReference type="Proteomes" id="UP000253529">
    <property type="component" value="Unassembled WGS sequence"/>
</dbReference>